<dbReference type="Gene3D" id="3.60.130.10">
    <property type="entry name" value="Clavaminate synthase-like"/>
    <property type="match status" value="1"/>
</dbReference>
<dbReference type="Proteomes" id="UP000756387">
    <property type="component" value="Unassembled WGS sequence"/>
</dbReference>
<reference evidence="6 7" key="1">
    <citation type="submission" date="2020-10" db="EMBL/GenBank/DDBJ databases">
        <title>Nocardioides sp. isolated from sludge.</title>
        <authorList>
            <person name="Zhang X."/>
        </authorList>
    </citation>
    <scope>NUCLEOTIDE SEQUENCE [LARGE SCALE GENOMIC DNA]</scope>
    <source>
        <strain evidence="6 7">Y6</strain>
    </source>
</reference>
<dbReference type="PANTHER" id="PTHR10696">
    <property type="entry name" value="GAMMA-BUTYROBETAINE HYDROXYLASE-RELATED"/>
    <property type="match status" value="1"/>
</dbReference>
<feature type="domain" description="TauD/TfdA-like" evidence="5">
    <location>
        <begin position="70"/>
        <end position="303"/>
    </location>
</feature>
<dbReference type="InterPro" id="IPR042098">
    <property type="entry name" value="TauD-like_sf"/>
</dbReference>
<dbReference type="Pfam" id="PF02668">
    <property type="entry name" value="TauD"/>
    <property type="match status" value="1"/>
</dbReference>
<evidence type="ECO:0000256" key="4">
    <source>
        <dbReference type="ARBA" id="ARBA00023194"/>
    </source>
</evidence>
<keyword evidence="2" id="KW-0560">Oxidoreductase</keyword>
<evidence type="ECO:0000313" key="6">
    <source>
        <dbReference type="EMBL" id="MBE7324653.1"/>
    </source>
</evidence>
<evidence type="ECO:0000256" key="2">
    <source>
        <dbReference type="ARBA" id="ARBA00023002"/>
    </source>
</evidence>
<evidence type="ECO:0000259" key="5">
    <source>
        <dbReference type="Pfam" id="PF02668"/>
    </source>
</evidence>
<evidence type="ECO:0000256" key="1">
    <source>
        <dbReference type="ARBA" id="ARBA00001954"/>
    </source>
</evidence>
<dbReference type="SUPFAM" id="SSF51197">
    <property type="entry name" value="Clavaminate synthase-like"/>
    <property type="match status" value="1"/>
</dbReference>
<sequence>MTVVDSAVTPVGHGWLGAELSTDPGRWRLEVPSEVADELVALARDVDPAYPDRVGELLPVTSRALQRFAAEVRSRLAGNLGMVLLNGFPLGDEAVGAYWMLGSLLGRPVSQTKAGQYVVEVADRGADISEPNQRGHRSASALPFHADRTDVIGLLCIRAAEEGGGSQVVSSKALHDIVLAERPDLLSVLYGPFPNDQRDEQREGDAAWIPLPVFSRTDGDFAARYVRRFIEGSQRHADAPRLTPRQVEAMDFLDEVLHRPEVSLAMDLRPGDLQLINNFHLLHARAAFRDRTGEGGRLLVRLWLSFHESPELPPEYAPLFGATGRGQYRGGVWPADVMGE</sequence>
<dbReference type="InterPro" id="IPR003819">
    <property type="entry name" value="TauD/TfdA-like"/>
</dbReference>
<evidence type="ECO:0000256" key="3">
    <source>
        <dbReference type="ARBA" id="ARBA00023004"/>
    </source>
</evidence>
<dbReference type="InterPro" id="IPR050411">
    <property type="entry name" value="AlphaKG_dependent_hydroxylases"/>
</dbReference>
<evidence type="ECO:0000313" key="7">
    <source>
        <dbReference type="Proteomes" id="UP000756387"/>
    </source>
</evidence>
<name>A0ABR9RSU2_9ACTN</name>
<keyword evidence="4" id="KW-0045">Antibiotic biosynthesis</keyword>
<dbReference type="RefSeq" id="WP_193637974.1">
    <property type="nucleotide sequence ID" value="NZ_JADCSA010000006.1"/>
</dbReference>
<proteinExistence type="predicted"/>
<comment type="caution">
    <text evidence="6">The sequence shown here is derived from an EMBL/GenBank/DDBJ whole genome shotgun (WGS) entry which is preliminary data.</text>
</comment>
<accession>A0ABR9RSU2</accession>
<organism evidence="6 7">
    <name type="scientific">Nocardioides malaquae</name>
    <dbReference type="NCBI Taxonomy" id="2773426"/>
    <lineage>
        <taxon>Bacteria</taxon>
        <taxon>Bacillati</taxon>
        <taxon>Actinomycetota</taxon>
        <taxon>Actinomycetes</taxon>
        <taxon>Propionibacteriales</taxon>
        <taxon>Nocardioidaceae</taxon>
        <taxon>Nocardioides</taxon>
    </lineage>
</organism>
<keyword evidence="6" id="KW-0223">Dioxygenase</keyword>
<gene>
    <name evidence="6" type="ORF">IEQ44_08305</name>
</gene>
<keyword evidence="3" id="KW-0408">Iron</keyword>
<protein>
    <submittedName>
        <fullName evidence="6">TauD/TfdA family dioxygenase</fullName>
    </submittedName>
</protein>
<dbReference type="PANTHER" id="PTHR10696:SF56">
    <property type="entry name" value="TAUD_TFDA-LIKE DOMAIN-CONTAINING PROTEIN"/>
    <property type="match status" value="1"/>
</dbReference>
<keyword evidence="7" id="KW-1185">Reference proteome</keyword>
<dbReference type="GO" id="GO:0051213">
    <property type="term" value="F:dioxygenase activity"/>
    <property type="evidence" value="ECO:0007669"/>
    <property type="project" value="UniProtKB-KW"/>
</dbReference>
<dbReference type="EMBL" id="JADCSA010000006">
    <property type="protein sequence ID" value="MBE7324653.1"/>
    <property type="molecule type" value="Genomic_DNA"/>
</dbReference>
<comment type="cofactor">
    <cofactor evidence="1">
        <name>Fe(2+)</name>
        <dbReference type="ChEBI" id="CHEBI:29033"/>
    </cofactor>
</comment>